<comment type="caution">
    <text evidence="4">The sequence shown here is derived from an EMBL/GenBank/DDBJ whole genome shotgun (WGS) entry which is preliminary data.</text>
</comment>
<protein>
    <submittedName>
        <fullName evidence="4">Protein ImuB</fullName>
    </submittedName>
</protein>
<dbReference type="InterPro" id="IPR050356">
    <property type="entry name" value="SulA_CellDiv_inhibitor"/>
</dbReference>
<dbReference type="PANTHER" id="PTHR35369">
    <property type="entry name" value="BLR3025 PROTEIN-RELATED"/>
    <property type="match status" value="1"/>
</dbReference>
<dbReference type="Pfam" id="PF00817">
    <property type="entry name" value="IMS"/>
    <property type="match status" value="1"/>
</dbReference>
<evidence type="ECO:0000313" key="5">
    <source>
        <dbReference type="Proteomes" id="UP000238308"/>
    </source>
</evidence>
<organism evidence="4 5">
    <name type="scientific">Jezberella montanilacus</name>
    <dbReference type="NCBI Taxonomy" id="323426"/>
    <lineage>
        <taxon>Bacteria</taxon>
        <taxon>Pseudomonadati</taxon>
        <taxon>Pseudomonadota</taxon>
        <taxon>Betaproteobacteria</taxon>
        <taxon>Burkholderiales</taxon>
        <taxon>Alcaligenaceae</taxon>
        <taxon>Jezberella</taxon>
    </lineage>
</organism>
<dbReference type="CDD" id="cd03468">
    <property type="entry name" value="PolY_like"/>
    <property type="match status" value="1"/>
</dbReference>
<evidence type="ECO:0000256" key="1">
    <source>
        <dbReference type="ARBA" id="ARBA00010945"/>
    </source>
</evidence>
<dbReference type="PANTHER" id="PTHR35369:SF2">
    <property type="entry name" value="BLR3025 PROTEIN"/>
    <property type="match status" value="1"/>
</dbReference>
<evidence type="ECO:0000256" key="2">
    <source>
        <dbReference type="ARBA" id="ARBA00022763"/>
    </source>
</evidence>
<dbReference type="EMBL" id="PVTV01000011">
    <property type="protein sequence ID" value="PRY98980.1"/>
    <property type="molecule type" value="Genomic_DNA"/>
</dbReference>
<dbReference type="InterPro" id="IPR001126">
    <property type="entry name" value="UmuC"/>
</dbReference>
<dbReference type="RefSeq" id="WP_259673377.1">
    <property type="nucleotide sequence ID" value="NZ_PVTV01000011.1"/>
</dbReference>
<dbReference type="Gene3D" id="3.40.1170.60">
    <property type="match status" value="1"/>
</dbReference>
<accession>A0A2T0XJC0</accession>
<dbReference type="Gene3D" id="3.30.70.270">
    <property type="match status" value="1"/>
</dbReference>
<comment type="similarity">
    <text evidence="1">Belongs to the DNA polymerase type-Y family.</text>
</comment>
<reference evidence="4 5" key="1">
    <citation type="submission" date="2018-03" db="EMBL/GenBank/DDBJ databases">
        <title>Genomic Encyclopedia of Type Strains, Phase III (KMG-III): the genomes of soil and plant-associated and newly described type strains.</title>
        <authorList>
            <person name="Whitman W."/>
        </authorList>
    </citation>
    <scope>NUCLEOTIDE SEQUENCE [LARGE SCALE GENOMIC DNA]</scope>
    <source>
        <strain evidence="4 5">MWH-P2sevCIIIb</strain>
    </source>
</reference>
<dbReference type="GO" id="GO:0006281">
    <property type="term" value="P:DNA repair"/>
    <property type="evidence" value="ECO:0007669"/>
    <property type="project" value="InterPro"/>
</dbReference>
<proteinExistence type="inferred from homology"/>
<name>A0A2T0XJC0_9BURK</name>
<sequence length="491" mass="55293">MTDLWIALRLSAPSLSVWRLHWLIEPEIAAVIDNGAVLTCTSGAYAAGVRIGMRRASAIGIAQNCVMLDRDPQAEQALLDTLAQIALRYTPCVVQHVNHTILLDIAGSVNLFGGVRALFNRLNKDINASRLRVATSLAPSAMGAWLLAQPKQPSLRRFLKMSKLHRALDQMTCARIPEALPYLVWLTNIGCHTLGQLRQLPRAGLKRRSSLKLLNELDQIYGQAVFPYQPYVAPEHFQQKIDLMDRAENTAAIQSVVEVMLGNLCIWLAAKQSAILRLKFIFYHERYRQADSSSELILSIAEPAWLVAHLLKLLKEQLAKHSFDSPAVGIELVSVELSALPAGNGLLFADKRRQSAELSRLLDLIAMRIEANNVLSPNLVNDYRPEIANRWNAYRSQKSIKHEASKPETHTDTPFWLLAKPLALSIKQDRPVVGMPLQLIQGPERIESGWWDAPLTARDYFVAQDTQGIRYWLYRERDTDPVRWFLHGLFA</sequence>
<dbReference type="InterPro" id="IPR043502">
    <property type="entry name" value="DNA/RNA_pol_sf"/>
</dbReference>
<dbReference type="InterPro" id="IPR043128">
    <property type="entry name" value="Rev_trsase/Diguanyl_cyclase"/>
</dbReference>
<feature type="domain" description="UmuC" evidence="3">
    <location>
        <begin position="30"/>
        <end position="148"/>
    </location>
</feature>
<dbReference type="Proteomes" id="UP000238308">
    <property type="component" value="Unassembled WGS sequence"/>
</dbReference>
<dbReference type="SUPFAM" id="SSF56672">
    <property type="entry name" value="DNA/RNA polymerases"/>
    <property type="match status" value="1"/>
</dbReference>
<evidence type="ECO:0000313" key="4">
    <source>
        <dbReference type="EMBL" id="PRY98980.1"/>
    </source>
</evidence>
<gene>
    <name evidence="4" type="ORF">BCM14_0417</name>
</gene>
<dbReference type="AlphaFoldDB" id="A0A2T0XJC0"/>
<keyword evidence="2" id="KW-0227">DNA damage</keyword>
<evidence type="ECO:0000259" key="3">
    <source>
        <dbReference type="Pfam" id="PF00817"/>
    </source>
</evidence>
<keyword evidence="5" id="KW-1185">Reference proteome</keyword>